<evidence type="ECO:0000256" key="4">
    <source>
        <dbReference type="ARBA" id="ARBA00022679"/>
    </source>
</evidence>
<dbReference type="EMBL" id="CP054856">
    <property type="protein sequence ID" value="QVM84585.1"/>
    <property type="molecule type" value="Genomic_DNA"/>
</dbReference>
<keyword evidence="4 12" id="KW-0808">Transferase</keyword>
<evidence type="ECO:0000256" key="3">
    <source>
        <dbReference type="ARBA" id="ARBA00022475"/>
    </source>
</evidence>
<dbReference type="GO" id="GO:0016740">
    <property type="term" value="F:transferase activity"/>
    <property type="evidence" value="ECO:0007669"/>
    <property type="project" value="UniProtKB-KW"/>
</dbReference>
<evidence type="ECO:0000313" key="13">
    <source>
        <dbReference type="Proteomes" id="UP000677126"/>
    </source>
</evidence>
<keyword evidence="3" id="KW-1003">Cell membrane</keyword>
<comment type="subcellular location">
    <subcellularLocation>
        <location evidence="1">Cell membrane</location>
    </subcellularLocation>
</comment>
<evidence type="ECO:0000256" key="10">
    <source>
        <dbReference type="SAM" id="Phobius"/>
    </source>
</evidence>
<sequence>MRAQPKWNGPDEVSVMSATPTPAPHPENDVETHEPGPDAAGETSDLQAIKLCAMKRSFDILFAVSLIVIFLPLFALLCLAVKLSSPGPVIFAQRRIGKDGRLFLCYKLRSMVTDADVQLARLLAENPAARAEWMRDQKLRNDPRITSVGGFLRSSSLDELPQLWNILKGDMSVVGPRPIVEAEAVRYGDHFAHYCALRPGLTGLWQVSGRNDVSYEERVRLDVRYVEDRSFLGDLGICLQTIPMMMSAKGCY</sequence>
<dbReference type="Pfam" id="PF02397">
    <property type="entry name" value="Bac_transf"/>
    <property type="match status" value="1"/>
</dbReference>
<evidence type="ECO:0000256" key="2">
    <source>
        <dbReference type="ARBA" id="ARBA00006464"/>
    </source>
</evidence>
<evidence type="ECO:0000313" key="12">
    <source>
        <dbReference type="EMBL" id="QVM84585.1"/>
    </source>
</evidence>
<feature type="domain" description="Bacterial sugar transferase" evidence="11">
    <location>
        <begin position="55"/>
        <end position="246"/>
    </location>
</feature>
<evidence type="ECO:0000256" key="6">
    <source>
        <dbReference type="ARBA" id="ARBA00022989"/>
    </source>
</evidence>
<dbReference type="PANTHER" id="PTHR30576:SF4">
    <property type="entry name" value="UNDECAPRENYL-PHOSPHATE GALACTOSE PHOSPHOTRANSFERASE"/>
    <property type="match status" value="1"/>
</dbReference>
<keyword evidence="7 10" id="KW-0472">Membrane</keyword>
<evidence type="ECO:0000259" key="11">
    <source>
        <dbReference type="Pfam" id="PF02397"/>
    </source>
</evidence>
<feature type="compositionally biased region" description="Basic and acidic residues" evidence="9">
    <location>
        <begin position="26"/>
        <end position="36"/>
    </location>
</feature>
<evidence type="ECO:0000256" key="1">
    <source>
        <dbReference type="ARBA" id="ARBA00004236"/>
    </source>
</evidence>
<dbReference type="Proteomes" id="UP000677126">
    <property type="component" value="Chromosome"/>
</dbReference>
<organism evidence="12 13">
    <name type="scientific">Novosphingobium decolorationis</name>
    <dbReference type="NCBI Taxonomy" id="2698673"/>
    <lineage>
        <taxon>Bacteria</taxon>
        <taxon>Pseudomonadati</taxon>
        <taxon>Pseudomonadota</taxon>
        <taxon>Alphaproteobacteria</taxon>
        <taxon>Sphingomonadales</taxon>
        <taxon>Sphingomonadaceae</taxon>
        <taxon>Novosphingobium</taxon>
    </lineage>
</organism>
<keyword evidence="13" id="KW-1185">Reference proteome</keyword>
<feature type="region of interest" description="Disordered" evidence="9">
    <location>
        <begin position="1"/>
        <end position="41"/>
    </location>
</feature>
<dbReference type="InterPro" id="IPR003362">
    <property type="entry name" value="Bact_transf"/>
</dbReference>
<evidence type="ECO:0000256" key="8">
    <source>
        <dbReference type="ARBA" id="ARBA00023169"/>
    </source>
</evidence>
<evidence type="ECO:0000256" key="7">
    <source>
        <dbReference type="ARBA" id="ARBA00023136"/>
    </source>
</evidence>
<proteinExistence type="inferred from homology"/>
<gene>
    <name evidence="12" type="ORF">HT578_13630</name>
</gene>
<evidence type="ECO:0000256" key="5">
    <source>
        <dbReference type="ARBA" id="ARBA00022692"/>
    </source>
</evidence>
<keyword evidence="6 10" id="KW-1133">Transmembrane helix</keyword>
<keyword evidence="8" id="KW-0270">Exopolysaccharide synthesis</keyword>
<comment type="similarity">
    <text evidence="2">Belongs to the bacterial sugar transferase family.</text>
</comment>
<dbReference type="PANTHER" id="PTHR30576">
    <property type="entry name" value="COLANIC BIOSYNTHESIS UDP-GLUCOSE LIPID CARRIER TRANSFERASE"/>
    <property type="match status" value="1"/>
</dbReference>
<feature type="transmembrane region" description="Helical" evidence="10">
    <location>
        <begin position="60"/>
        <end position="83"/>
    </location>
</feature>
<keyword evidence="5 10" id="KW-0812">Transmembrane</keyword>
<reference evidence="12 13" key="1">
    <citation type="journal article" date="2021" name="Int. J. Syst. Evol. Microbiol.">
        <title>Novosphingobium decolorationis sp. nov., an aniline blue-decolourizing bacterium isolated from East Pacific sediment.</title>
        <authorList>
            <person name="Chen X."/>
            <person name="Dong B."/>
            <person name="Chen T."/>
            <person name="Ren N."/>
            <person name="Wang J."/>
            <person name="Xu Y."/>
            <person name="Yang J."/>
            <person name="Zhu S."/>
            <person name="Chen J."/>
        </authorList>
    </citation>
    <scope>NUCLEOTIDE SEQUENCE [LARGE SCALE GENOMIC DNA]</scope>
    <source>
        <strain evidence="12 13">502str22</strain>
    </source>
</reference>
<name>A0ABX8E5X6_9SPHN</name>
<protein>
    <submittedName>
        <fullName evidence="12">Sugar transferase</fullName>
    </submittedName>
</protein>
<accession>A0ABX8E5X6</accession>
<evidence type="ECO:0000256" key="9">
    <source>
        <dbReference type="SAM" id="MobiDB-lite"/>
    </source>
</evidence>